<gene>
    <name evidence="1" type="ORF">SKAU_G00034070</name>
</gene>
<reference evidence="1" key="1">
    <citation type="journal article" date="2023" name="Science">
        <title>Genome structures resolve the early diversification of teleost fishes.</title>
        <authorList>
            <person name="Parey E."/>
            <person name="Louis A."/>
            <person name="Montfort J."/>
            <person name="Bouchez O."/>
            <person name="Roques C."/>
            <person name="Iampietro C."/>
            <person name="Lluch J."/>
            <person name="Castinel A."/>
            <person name="Donnadieu C."/>
            <person name="Desvignes T."/>
            <person name="Floi Bucao C."/>
            <person name="Jouanno E."/>
            <person name="Wen M."/>
            <person name="Mejri S."/>
            <person name="Dirks R."/>
            <person name="Jansen H."/>
            <person name="Henkel C."/>
            <person name="Chen W.J."/>
            <person name="Zahm M."/>
            <person name="Cabau C."/>
            <person name="Klopp C."/>
            <person name="Thompson A.W."/>
            <person name="Robinson-Rechavi M."/>
            <person name="Braasch I."/>
            <person name="Lecointre G."/>
            <person name="Bobe J."/>
            <person name="Postlethwait J.H."/>
            <person name="Berthelot C."/>
            <person name="Roest Crollius H."/>
            <person name="Guiguen Y."/>
        </authorList>
    </citation>
    <scope>NUCLEOTIDE SEQUENCE</scope>
    <source>
        <strain evidence="1">WJC10195</strain>
    </source>
</reference>
<name>A0A9Q1GFQ9_SYNKA</name>
<sequence length="92" mass="10070">MARNSGQTVPCIPWEPAYPNWGSSYKDGHCGLCGPNFRSDTSTPIGRGSKIVCLRVSPEKKTKSFWRRPKQSTASSLLASAAAIIKFNIELL</sequence>
<evidence type="ECO:0000313" key="2">
    <source>
        <dbReference type="Proteomes" id="UP001152622"/>
    </source>
</evidence>
<dbReference type="EMBL" id="JAINUF010000001">
    <property type="protein sequence ID" value="KAJ8382629.1"/>
    <property type="molecule type" value="Genomic_DNA"/>
</dbReference>
<protein>
    <submittedName>
        <fullName evidence="1">Uncharacterized protein</fullName>
    </submittedName>
</protein>
<comment type="caution">
    <text evidence="1">The sequence shown here is derived from an EMBL/GenBank/DDBJ whole genome shotgun (WGS) entry which is preliminary data.</text>
</comment>
<proteinExistence type="predicted"/>
<evidence type="ECO:0000313" key="1">
    <source>
        <dbReference type="EMBL" id="KAJ8382629.1"/>
    </source>
</evidence>
<keyword evidence="2" id="KW-1185">Reference proteome</keyword>
<accession>A0A9Q1GFQ9</accession>
<dbReference type="Proteomes" id="UP001152622">
    <property type="component" value="Chromosome 1"/>
</dbReference>
<dbReference type="AlphaFoldDB" id="A0A9Q1GFQ9"/>
<organism evidence="1 2">
    <name type="scientific">Synaphobranchus kaupii</name>
    <name type="common">Kaup's arrowtooth eel</name>
    <dbReference type="NCBI Taxonomy" id="118154"/>
    <lineage>
        <taxon>Eukaryota</taxon>
        <taxon>Metazoa</taxon>
        <taxon>Chordata</taxon>
        <taxon>Craniata</taxon>
        <taxon>Vertebrata</taxon>
        <taxon>Euteleostomi</taxon>
        <taxon>Actinopterygii</taxon>
        <taxon>Neopterygii</taxon>
        <taxon>Teleostei</taxon>
        <taxon>Anguilliformes</taxon>
        <taxon>Synaphobranchidae</taxon>
        <taxon>Synaphobranchus</taxon>
    </lineage>
</organism>